<proteinExistence type="predicted"/>
<evidence type="ECO:0008006" key="9">
    <source>
        <dbReference type="Google" id="ProtNLM"/>
    </source>
</evidence>
<evidence type="ECO:0000256" key="3">
    <source>
        <dbReference type="ARBA" id="ARBA00023125"/>
    </source>
</evidence>
<evidence type="ECO:0000256" key="5">
    <source>
        <dbReference type="ARBA" id="ARBA00023242"/>
    </source>
</evidence>
<feature type="coiled-coil region" evidence="6">
    <location>
        <begin position="163"/>
        <end position="190"/>
    </location>
</feature>
<keyword evidence="4" id="KW-0804">Transcription</keyword>
<dbReference type="EMBL" id="JAATIP010000251">
    <property type="protein sequence ID" value="KAF4356567.1"/>
    <property type="molecule type" value="Genomic_DNA"/>
</dbReference>
<sequence length="207" mass="24361">MDQHNSLFGTLVKDITSLVIPIPLSTTIEALPILQRKFLGNRRVYIQGSEWNSFVRDRGIRVGDVLLLKLVHQVSQLINMIINVTLIRLNRQNNHTFTPPLPQQNQEQEQDRNWEQPFLCVKRLSDIDVCKVVEHVPQILMPKEIWEVITESSLVVDFHLNDMLQVEIHEDEMEKNKVEVEQEILAHEKRARAKSKWLEDFVMLERR</sequence>
<dbReference type="AlphaFoldDB" id="A0A7J6EDN0"/>
<evidence type="ECO:0000313" key="7">
    <source>
        <dbReference type="EMBL" id="KAF4356567.1"/>
    </source>
</evidence>
<organism evidence="7 8">
    <name type="scientific">Cannabis sativa</name>
    <name type="common">Hemp</name>
    <name type="synonym">Marijuana</name>
    <dbReference type="NCBI Taxonomy" id="3483"/>
    <lineage>
        <taxon>Eukaryota</taxon>
        <taxon>Viridiplantae</taxon>
        <taxon>Streptophyta</taxon>
        <taxon>Embryophyta</taxon>
        <taxon>Tracheophyta</taxon>
        <taxon>Spermatophyta</taxon>
        <taxon>Magnoliopsida</taxon>
        <taxon>eudicotyledons</taxon>
        <taxon>Gunneridae</taxon>
        <taxon>Pentapetalae</taxon>
        <taxon>rosids</taxon>
        <taxon>fabids</taxon>
        <taxon>Rosales</taxon>
        <taxon>Cannabaceae</taxon>
        <taxon>Cannabis</taxon>
    </lineage>
</organism>
<dbReference type="GO" id="GO:0005634">
    <property type="term" value="C:nucleus"/>
    <property type="evidence" value="ECO:0007669"/>
    <property type="project" value="UniProtKB-SubCell"/>
</dbReference>
<comment type="caution">
    <text evidence="7">The sequence shown here is derived from an EMBL/GenBank/DDBJ whole genome shotgun (WGS) entry which is preliminary data.</text>
</comment>
<gene>
    <name evidence="7" type="ORF">F8388_006311</name>
</gene>
<keyword evidence="2" id="KW-0805">Transcription regulation</keyword>
<name>A0A7J6EDN0_CANSA</name>
<evidence type="ECO:0000256" key="4">
    <source>
        <dbReference type="ARBA" id="ARBA00023163"/>
    </source>
</evidence>
<evidence type="ECO:0000313" key="8">
    <source>
        <dbReference type="Proteomes" id="UP000525078"/>
    </source>
</evidence>
<dbReference type="SUPFAM" id="SSF101936">
    <property type="entry name" value="DNA-binding pseudobarrel domain"/>
    <property type="match status" value="1"/>
</dbReference>
<comment type="subcellular location">
    <subcellularLocation>
        <location evidence="1">Nucleus</location>
    </subcellularLocation>
</comment>
<dbReference type="InterPro" id="IPR015300">
    <property type="entry name" value="DNA-bd_pseudobarrel_sf"/>
</dbReference>
<keyword evidence="6" id="KW-0175">Coiled coil</keyword>
<dbReference type="GO" id="GO:0003677">
    <property type="term" value="F:DNA binding"/>
    <property type="evidence" value="ECO:0007669"/>
    <property type="project" value="UniProtKB-KW"/>
</dbReference>
<keyword evidence="3" id="KW-0238">DNA-binding</keyword>
<evidence type="ECO:0000256" key="2">
    <source>
        <dbReference type="ARBA" id="ARBA00023015"/>
    </source>
</evidence>
<dbReference type="Proteomes" id="UP000525078">
    <property type="component" value="Unassembled WGS sequence"/>
</dbReference>
<reference evidence="7 8" key="1">
    <citation type="journal article" date="2020" name="bioRxiv">
        <title>Sequence and annotation of 42 cannabis genomes reveals extensive copy number variation in cannabinoid synthesis and pathogen resistance genes.</title>
        <authorList>
            <person name="Mckernan K.J."/>
            <person name="Helbert Y."/>
            <person name="Kane L.T."/>
            <person name="Ebling H."/>
            <person name="Zhang L."/>
            <person name="Liu B."/>
            <person name="Eaton Z."/>
            <person name="Mclaughlin S."/>
            <person name="Kingan S."/>
            <person name="Baybayan P."/>
            <person name="Concepcion G."/>
            <person name="Jordan M."/>
            <person name="Riva A."/>
            <person name="Barbazuk W."/>
            <person name="Harkins T."/>
        </authorList>
    </citation>
    <scope>NUCLEOTIDE SEQUENCE [LARGE SCALE GENOMIC DNA]</scope>
    <source>
        <strain evidence="8">cv. Jamaican Lion 4</strain>
        <tissue evidence="7">Leaf</tissue>
    </source>
</reference>
<protein>
    <recommendedName>
        <fullName evidence="9">TF-B3 domain-containing protein</fullName>
    </recommendedName>
</protein>
<keyword evidence="5" id="KW-0539">Nucleus</keyword>
<evidence type="ECO:0000256" key="6">
    <source>
        <dbReference type="SAM" id="Coils"/>
    </source>
</evidence>
<evidence type="ECO:0000256" key="1">
    <source>
        <dbReference type="ARBA" id="ARBA00004123"/>
    </source>
</evidence>
<accession>A0A7J6EDN0</accession>